<evidence type="ECO:0000313" key="2">
    <source>
        <dbReference type="Proteomes" id="UP000253606"/>
    </source>
</evidence>
<protein>
    <submittedName>
        <fullName evidence="1">Uncharacterized protein</fullName>
    </submittedName>
</protein>
<name>A0A2Z5GBI7_9BACT</name>
<keyword evidence="2" id="KW-1185">Reference proteome</keyword>
<dbReference type="Proteomes" id="UP000253606">
    <property type="component" value="Plasmid pACPOL3"/>
</dbReference>
<dbReference type="KEGG" id="abas:ACPOL_7211"/>
<keyword evidence="1" id="KW-0614">Plasmid</keyword>
<geneLocation type="plasmid" evidence="2">
    <name>pacpol3</name>
</geneLocation>
<accession>A0A2Z5GBI7</accession>
<organism evidence="1 2">
    <name type="scientific">Acidisarcina polymorpha</name>
    <dbReference type="NCBI Taxonomy" id="2211140"/>
    <lineage>
        <taxon>Bacteria</taxon>
        <taxon>Pseudomonadati</taxon>
        <taxon>Acidobacteriota</taxon>
        <taxon>Terriglobia</taxon>
        <taxon>Terriglobales</taxon>
        <taxon>Acidobacteriaceae</taxon>
        <taxon>Acidisarcina</taxon>
    </lineage>
</organism>
<gene>
    <name evidence="1" type="ORF">ACPOL_7211</name>
</gene>
<sequence length="44" mass="4619">MMAKWNGTEKVVMLPVESAYLDTAASDSIEICVNIGCLALGNGC</sequence>
<reference evidence="1 2" key="1">
    <citation type="journal article" date="2018" name="Front. Microbiol.">
        <title>Hydrolytic Capabilities as a Key to Environmental Success: Chitinolytic and Cellulolytic Acidobacteria From Acidic Sub-arctic Soils and Boreal Peatlands.</title>
        <authorList>
            <person name="Belova S.E."/>
            <person name="Ravin N.V."/>
            <person name="Pankratov T.A."/>
            <person name="Rakitin A.L."/>
            <person name="Ivanova A.A."/>
            <person name="Beletsky A.V."/>
            <person name="Mardanov A.V."/>
            <person name="Sinninghe Damste J.S."/>
            <person name="Dedysh S.N."/>
        </authorList>
    </citation>
    <scope>NUCLEOTIDE SEQUENCE [LARGE SCALE GENOMIC DNA]</scope>
    <source>
        <strain evidence="1 2">SBC82</strain>
        <plasmid evidence="2">pacpol3</plasmid>
    </source>
</reference>
<evidence type="ECO:0000313" key="1">
    <source>
        <dbReference type="EMBL" id="AXC16401.1"/>
    </source>
</evidence>
<proteinExistence type="predicted"/>
<dbReference type="EMBL" id="CP030844">
    <property type="protein sequence ID" value="AXC16401.1"/>
    <property type="molecule type" value="Genomic_DNA"/>
</dbReference>
<dbReference type="AlphaFoldDB" id="A0A2Z5GBI7"/>